<dbReference type="KEGG" id="gbm:Gbem_1743"/>
<dbReference type="PANTHER" id="PTHR36180">
    <property type="entry name" value="DNA-BINDING PROTEIN-RELATED-RELATED"/>
    <property type="match status" value="1"/>
</dbReference>
<dbReference type="OrthoDB" id="5461277at2"/>
<reference evidence="2 3" key="2">
    <citation type="journal article" date="2010" name="BMC Genomics">
        <title>The genome of Geobacter bemidjiensis, exemplar for the subsurface clade of Geobacter species that predominate in Fe(III)-reducing subsurface environments.</title>
        <authorList>
            <person name="Aklujkar M."/>
            <person name="Young N.D."/>
            <person name="Holmes D."/>
            <person name="Chavan M."/>
            <person name="Risso C."/>
            <person name="Kiss H.E."/>
            <person name="Han C.S."/>
            <person name="Land M.L."/>
            <person name="Lovley D.R."/>
        </authorList>
    </citation>
    <scope>NUCLEOTIDE SEQUENCE [LARGE SCALE GENOMIC DNA]</scope>
    <source>
        <strain evidence="3">ATCC BAA-1014 / DSM 16622 / JCM 12645 / Bem</strain>
    </source>
</reference>
<dbReference type="Pfam" id="PF08346">
    <property type="entry name" value="AntA"/>
    <property type="match status" value="1"/>
</dbReference>
<feature type="domain" description="AntA/AntB antirepressor" evidence="1">
    <location>
        <begin position="16"/>
        <end position="83"/>
    </location>
</feature>
<dbReference type="eggNOG" id="COG3561">
    <property type="taxonomic scope" value="Bacteria"/>
</dbReference>
<evidence type="ECO:0000259" key="1">
    <source>
        <dbReference type="Pfam" id="PF08346"/>
    </source>
</evidence>
<name>B5EA53_CITBB</name>
<organism evidence="2 3">
    <name type="scientific">Citrifermentans bemidjiense (strain ATCC BAA-1014 / DSM 16622 / JCM 12645 / Bem)</name>
    <name type="common">Geobacter bemidjiensis</name>
    <dbReference type="NCBI Taxonomy" id="404380"/>
    <lineage>
        <taxon>Bacteria</taxon>
        <taxon>Pseudomonadati</taxon>
        <taxon>Thermodesulfobacteriota</taxon>
        <taxon>Desulfuromonadia</taxon>
        <taxon>Geobacterales</taxon>
        <taxon>Geobacteraceae</taxon>
        <taxon>Citrifermentans</taxon>
    </lineage>
</organism>
<dbReference type="HOGENOM" id="CLU_046670_18_1_7"/>
<protein>
    <submittedName>
        <fullName evidence="2">AntA/AntB antirepressor domain protein</fullName>
    </submittedName>
</protein>
<reference evidence="2 3" key="1">
    <citation type="submission" date="2008-07" db="EMBL/GenBank/DDBJ databases">
        <title>Complete sequence of Geobacter bemidjiensis BEM.</title>
        <authorList>
            <consortium name="US DOE Joint Genome Institute"/>
            <person name="Lucas S."/>
            <person name="Copeland A."/>
            <person name="Lapidus A."/>
            <person name="Glavina del Rio T."/>
            <person name="Dalin E."/>
            <person name="Tice H."/>
            <person name="Bruce D."/>
            <person name="Goodwin L."/>
            <person name="Pitluck S."/>
            <person name="Kiss H."/>
            <person name="Brettin T."/>
            <person name="Detter J.C."/>
            <person name="Han C."/>
            <person name="Kuske C.R."/>
            <person name="Schmutz J."/>
            <person name="Larimer F."/>
            <person name="Land M."/>
            <person name="Hauser L."/>
            <person name="Kyrpides N."/>
            <person name="Lykidis A."/>
            <person name="Lovley D."/>
            <person name="Richardson P."/>
        </authorList>
    </citation>
    <scope>NUCLEOTIDE SEQUENCE [LARGE SCALE GENOMIC DNA]</scope>
    <source>
        <strain evidence="3">ATCC BAA-1014 / DSM 16622 / JCM 12645 / Bem</strain>
    </source>
</reference>
<sequence>MNIQSIELNDETTPSVDARELHGRLDSKEMFAHWIKDQIRRAMLVDGVDYVIGESPKNPKGGRPTVEYLLSLDAAKNICMMSQSTQGQALRKYFIEVEKRYRAQLQLTEIIRILR</sequence>
<evidence type="ECO:0000313" key="3">
    <source>
        <dbReference type="Proteomes" id="UP000008825"/>
    </source>
</evidence>
<accession>B5EA53</accession>
<evidence type="ECO:0000313" key="2">
    <source>
        <dbReference type="EMBL" id="ACH38759.1"/>
    </source>
</evidence>
<proteinExistence type="predicted"/>
<dbReference type="AlphaFoldDB" id="B5EA53"/>
<gene>
    <name evidence="2" type="ordered locus">Gbem_1743</name>
</gene>
<dbReference type="STRING" id="404380.Gbem_1743"/>
<dbReference type="PANTHER" id="PTHR36180:SF1">
    <property type="entry name" value="ANTA_ANTB ANTIREPRESSOR DOMAIN-CONTAINING PROTEIN"/>
    <property type="match status" value="1"/>
</dbReference>
<keyword evidence="3" id="KW-1185">Reference proteome</keyword>
<dbReference type="EMBL" id="CP001124">
    <property type="protein sequence ID" value="ACH38759.1"/>
    <property type="molecule type" value="Genomic_DNA"/>
</dbReference>
<dbReference type="RefSeq" id="WP_012530176.1">
    <property type="nucleotide sequence ID" value="NC_011146.1"/>
</dbReference>
<dbReference type="Proteomes" id="UP000008825">
    <property type="component" value="Chromosome"/>
</dbReference>
<dbReference type="InterPro" id="IPR013557">
    <property type="entry name" value="AntA/B_antirep"/>
</dbReference>